<dbReference type="InterPro" id="IPR006047">
    <property type="entry name" value="GH13_cat_dom"/>
</dbReference>
<comment type="similarity">
    <text evidence="1">Belongs to the glycosyl hydrolase 13 family.</text>
</comment>
<dbReference type="Pfam" id="PF00128">
    <property type="entry name" value="Alpha-amylase"/>
    <property type="match status" value="1"/>
</dbReference>
<dbReference type="InterPro" id="IPR045857">
    <property type="entry name" value="O16G_dom_2"/>
</dbReference>
<evidence type="ECO:0000259" key="4">
    <source>
        <dbReference type="SMART" id="SM00642"/>
    </source>
</evidence>
<dbReference type="InterPro" id="IPR013780">
    <property type="entry name" value="Glyco_hydro_b"/>
</dbReference>
<dbReference type="SMART" id="SM00642">
    <property type="entry name" value="Aamy"/>
    <property type="match status" value="1"/>
</dbReference>
<keyword evidence="2" id="KW-0378">Hydrolase</keyword>
<dbReference type="AlphaFoldDB" id="A0A345Z514"/>
<evidence type="ECO:0000256" key="1">
    <source>
        <dbReference type="ARBA" id="ARBA00008061"/>
    </source>
</evidence>
<dbReference type="PANTHER" id="PTHR10357">
    <property type="entry name" value="ALPHA-AMYLASE FAMILY MEMBER"/>
    <property type="match status" value="1"/>
</dbReference>
<protein>
    <submittedName>
        <fullName evidence="5">Alpha-glucosidase</fullName>
    </submittedName>
</protein>
<reference evidence="5 6" key="1">
    <citation type="submission" date="2018-07" db="EMBL/GenBank/DDBJ databases">
        <title>Complete genome sequence of Spiroplasma alleghenense PLHS-1 (ATCC 51752).</title>
        <authorList>
            <person name="Chou L."/>
            <person name="Lee T.-Y."/>
            <person name="Tsai Y.-M."/>
            <person name="Kuo C.-H."/>
        </authorList>
    </citation>
    <scope>NUCLEOTIDE SEQUENCE [LARGE SCALE GENOMIC DNA]</scope>
    <source>
        <strain evidence="5 6">PLHS-1</strain>
    </source>
</reference>
<evidence type="ECO:0000256" key="3">
    <source>
        <dbReference type="ARBA" id="ARBA00023295"/>
    </source>
</evidence>
<dbReference type="NCBIfam" id="NF008183">
    <property type="entry name" value="PRK10933.1"/>
    <property type="match status" value="1"/>
</dbReference>
<name>A0A345Z514_9MOLU</name>
<dbReference type="FunFam" id="3.90.400.10:FF:000002">
    <property type="entry name" value="Sucrose isomerase"/>
    <property type="match status" value="1"/>
</dbReference>
<dbReference type="FunFam" id="3.20.20.80:FF:000064">
    <property type="entry name" value="Oligo-1,6-glucosidase"/>
    <property type="match status" value="1"/>
</dbReference>
<dbReference type="GO" id="GO:0004556">
    <property type="term" value="F:alpha-amylase activity"/>
    <property type="evidence" value="ECO:0007669"/>
    <property type="project" value="TreeGrafter"/>
</dbReference>
<accession>A0A345Z514</accession>
<evidence type="ECO:0000313" key="5">
    <source>
        <dbReference type="EMBL" id="AXK51693.1"/>
    </source>
</evidence>
<dbReference type="GO" id="GO:0009313">
    <property type="term" value="P:oligosaccharide catabolic process"/>
    <property type="evidence" value="ECO:0007669"/>
    <property type="project" value="TreeGrafter"/>
</dbReference>
<dbReference type="RefSeq" id="WP_115558584.1">
    <property type="nucleotide sequence ID" value="NZ_CP031376.1"/>
</dbReference>
<feature type="domain" description="Glycosyl hydrolase family 13 catalytic" evidence="4">
    <location>
        <begin position="9"/>
        <end position="411"/>
    </location>
</feature>
<dbReference type="Gene3D" id="2.60.40.1180">
    <property type="entry name" value="Golgi alpha-mannosidase II"/>
    <property type="match status" value="1"/>
</dbReference>
<dbReference type="SUPFAM" id="SSF51445">
    <property type="entry name" value="(Trans)glycosidases"/>
    <property type="match status" value="1"/>
</dbReference>
<dbReference type="InterPro" id="IPR017853">
    <property type="entry name" value="GH"/>
</dbReference>
<proteinExistence type="inferred from homology"/>
<dbReference type="Proteomes" id="UP000254792">
    <property type="component" value="Chromosome"/>
</dbReference>
<dbReference type="EMBL" id="CP031376">
    <property type="protein sequence ID" value="AXK51693.1"/>
    <property type="molecule type" value="Genomic_DNA"/>
</dbReference>
<keyword evidence="3" id="KW-0326">Glycosidase</keyword>
<sequence length="543" mass="62956">MFNDKIVYQVFPKTFYDAKNTGAGQLAGVTAKLDYLKELGIDYIWISPFFKSDFVDGGYDVIDYYQIDPSMGDEKELANLIKEADNKGMKIIMDMVLNHTSTKSAWFQAALKGDKYYQDFYFFKKPVNNQPPTNWLSKFGGSAWEYVEKLDMYYLHVFSKEQADLNWANPEVQKEILKVLNYWIAKGAGGFRFDVCNLYGKPEVFEDSINSDGREFYTDSEINEKYFEIINKLALKKASEPLLTVGELSSTSKEKAANYAQEDYSQLSMIFNFHHLKVDFKNNQKWNLCDVDFKKFKDLLIEWQLYFQERKSGHTLFLNNHDQPRAISRFGNDNKYWKESAKMLAALVQLMKGTVFIYQGEEIGMTNYPFESLDDFIDSESVGQIKALIKAGNSEDLTLKIMKQKSRDHSRTAMQWSGKTNAGFNQGQKLDKILLNPNYKTINVVSQKNDSDSILKFYQDLIKLRKNNLEIIDGVIRFLQTSDEIIAYERILESSKITVVANISVKEVNFKTDLKSEKIILNNYTDFNQKLKPYQVVVFKESY</sequence>
<evidence type="ECO:0000256" key="2">
    <source>
        <dbReference type="ARBA" id="ARBA00022801"/>
    </source>
</evidence>
<dbReference type="CDD" id="cd11333">
    <property type="entry name" value="AmyAc_SI_OligoGlu_DGase"/>
    <property type="match status" value="1"/>
</dbReference>
<dbReference type="PANTHER" id="PTHR10357:SF217">
    <property type="entry name" value="TREHALOSE-6-PHOSPHATE HYDROLASE"/>
    <property type="match status" value="1"/>
</dbReference>
<keyword evidence="6" id="KW-1185">Reference proteome</keyword>
<dbReference type="SUPFAM" id="SSF51011">
    <property type="entry name" value="Glycosyl hydrolase domain"/>
    <property type="match status" value="1"/>
</dbReference>
<dbReference type="Gene3D" id="3.90.400.10">
    <property type="entry name" value="Oligo-1,6-glucosidase, Domain 2"/>
    <property type="match status" value="1"/>
</dbReference>
<dbReference type="OrthoDB" id="9805159at2"/>
<gene>
    <name evidence="5" type="ORF">SALLE_v1c10230</name>
</gene>
<organism evidence="5 6">
    <name type="scientific">Spiroplasma alleghenense</name>
    <dbReference type="NCBI Taxonomy" id="216931"/>
    <lineage>
        <taxon>Bacteria</taxon>
        <taxon>Bacillati</taxon>
        <taxon>Mycoplasmatota</taxon>
        <taxon>Mollicutes</taxon>
        <taxon>Entomoplasmatales</taxon>
        <taxon>Spiroplasmataceae</taxon>
        <taxon>Spiroplasma</taxon>
    </lineage>
</organism>
<evidence type="ECO:0000313" key="6">
    <source>
        <dbReference type="Proteomes" id="UP000254792"/>
    </source>
</evidence>
<dbReference type="Gene3D" id="3.20.20.80">
    <property type="entry name" value="Glycosidases"/>
    <property type="match status" value="1"/>
</dbReference>
<dbReference type="KEGG" id="salx:SALLE_v1c10230"/>